<sequence>MAPAPIHPSDLHRHLPKEGLVWWHGCSGESAAFRSALAASDLHNLTLTGIYVPGLNRLDSLLAAGASAQSFFMLPELAARQEKTKFLPLCYRDIGRTLRQQPPVAAIFSVSPPNANGYCSFGTVTDFLADLWRDIPIRIAHINPLMPTTLGEHGIPFKELTFYTEVPEPLMESDPGIDAVAERIGALAAEIIPDGSTIQAGLGRAPEAVLRSLVSHRGLAIHSGLIGDSTLQLLNAGALRANAPITAGVAIGTRQLYDAVSSAAFQFCPPSHTHDIRVLASLKQFVTINSAIEVDLSGQAYAEAVPKGMISGPGGASDFAAGARANDGLRLVVLPATTGKVSRIITPDLASGPISLGRFDTDIVVTEYGVADLRGLSHRGRAEAMIRIAAPAFQELATPYLTRIIN</sequence>
<feature type="domain" description="Acetyl-CoA hydrolase/transferase C-terminal" evidence="1">
    <location>
        <begin position="252"/>
        <end position="395"/>
    </location>
</feature>
<dbReference type="Gene3D" id="3.30.750.70">
    <property type="entry name" value="4-hydroxybutyrate coenzyme like domains"/>
    <property type="match status" value="1"/>
</dbReference>
<dbReference type="Pfam" id="PF13336">
    <property type="entry name" value="AcetylCoA_hyd_C"/>
    <property type="match status" value="1"/>
</dbReference>
<dbReference type="GO" id="GO:0008775">
    <property type="term" value="F:acetate CoA-transferase activity"/>
    <property type="evidence" value="ECO:0007669"/>
    <property type="project" value="InterPro"/>
</dbReference>
<dbReference type="Proteomes" id="UP000317496">
    <property type="component" value="Chromosome"/>
</dbReference>
<dbReference type="Gene3D" id="3.40.1080.20">
    <property type="entry name" value="Acetyl-CoA hydrolase/transferase C-terminal domain"/>
    <property type="match status" value="1"/>
</dbReference>
<organism evidence="2 3">
    <name type="scientific">Ferrovibrio terrae</name>
    <dbReference type="NCBI Taxonomy" id="2594003"/>
    <lineage>
        <taxon>Bacteria</taxon>
        <taxon>Pseudomonadati</taxon>
        <taxon>Pseudomonadota</taxon>
        <taxon>Alphaproteobacteria</taxon>
        <taxon>Rhodospirillales</taxon>
        <taxon>Rhodospirillaceae</taxon>
        <taxon>Ferrovibrio</taxon>
    </lineage>
</organism>
<dbReference type="OrthoDB" id="9801795at2"/>
<dbReference type="EMBL" id="CP041636">
    <property type="protein sequence ID" value="QDO96394.1"/>
    <property type="molecule type" value="Genomic_DNA"/>
</dbReference>
<gene>
    <name evidence="2" type="ORF">FNB15_03465</name>
</gene>
<dbReference type="InterPro" id="IPR046433">
    <property type="entry name" value="ActCoA_hydro"/>
</dbReference>
<evidence type="ECO:0000313" key="3">
    <source>
        <dbReference type="Proteomes" id="UP000317496"/>
    </source>
</evidence>
<dbReference type="AlphaFoldDB" id="A0A516GXX3"/>
<dbReference type="PANTHER" id="PTHR21432">
    <property type="entry name" value="ACETYL-COA HYDROLASE-RELATED"/>
    <property type="match status" value="1"/>
</dbReference>
<dbReference type="InterPro" id="IPR026888">
    <property type="entry name" value="AcetylCoA_hyd_C"/>
</dbReference>
<dbReference type="PANTHER" id="PTHR21432:SF20">
    <property type="entry name" value="ACETYL-COA HYDROLASE"/>
    <property type="match status" value="1"/>
</dbReference>
<evidence type="ECO:0000259" key="1">
    <source>
        <dbReference type="Pfam" id="PF13336"/>
    </source>
</evidence>
<dbReference type="Gene3D" id="3.40.1080.10">
    <property type="entry name" value="Glutaconate Coenzyme A-transferase"/>
    <property type="match status" value="1"/>
</dbReference>
<keyword evidence="2" id="KW-0808">Transferase</keyword>
<protein>
    <submittedName>
        <fullName evidence="2">4-hydroxybutyrate coenzyme A transferase</fullName>
    </submittedName>
</protein>
<reference evidence="2 3" key="1">
    <citation type="submission" date="2019-07" db="EMBL/GenBank/DDBJ databases">
        <title>Genome sequencing for Ferrovibrio sp. K5.</title>
        <authorList>
            <person name="Park S.-J."/>
        </authorList>
    </citation>
    <scope>NUCLEOTIDE SEQUENCE [LARGE SCALE GENOMIC DNA]</scope>
    <source>
        <strain evidence="2 3">K5</strain>
    </source>
</reference>
<accession>A0A516GXX3</accession>
<dbReference type="RefSeq" id="WP_144067375.1">
    <property type="nucleotide sequence ID" value="NZ_CP041636.1"/>
</dbReference>
<keyword evidence="3" id="KW-1185">Reference proteome</keyword>
<name>A0A516GXX3_9PROT</name>
<evidence type="ECO:0000313" key="2">
    <source>
        <dbReference type="EMBL" id="QDO96394.1"/>
    </source>
</evidence>
<dbReference type="KEGG" id="fer:FNB15_03465"/>
<dbReference type="InterPro" id="IPR037171">
    <property type="entry name" value="NagB/RpiA_transferase-like"/>
</dbReference>
<proteinExistence type="predicted"/>
<dbReference type="GO" id="GO:0006083">
    <property type="term" value="P:acetate metabolic process"/>
    <property type="evidence" value="ECO:0007669"/>
    <property type="project" value="InterPro"/>
</dbReference>
<dbReference type="SUPFAM" id="SSF100950">
    <property type="entry name" value="NagB/RpiA/CoA transferase-like"/>
    <property type="match status" value="2"/>
</dbReference>
<dbReference type="InterPro" id="IPR038460">
    <property type="entry name" value="AcetylCoA_hyd_C_sf"/>
</dbReference>